<reference evidence="3" key="2">
    <citation type="submission" date="2021-04" db="EMBL/GenBank/DDBJ databases">
        <authorList>
            <person name="Gilroy R."/>
        </authorList>
    </citation>
    <scope>NUCLEOTIDE SEQUENCE</scope>
    <source>
        <strain evidence="3">B3-3758</strain>
    </source>
</reference>
<gene>
    <name evidence="3" type="ORF">H9791_03495</name>
</gene>
<name>A0A9E2NN29_9BACE</name>
<feature type="coiled-coil region" evidence="1">
    <location>
        <begin position="117"/>
        <end position="148"/>
    </location>
</feature>
<accession>A0A9E2NN29</accession>
<proteinExistence type="predicted"/>
<evidence type="ECO:0000256" key="1">
    <source>
        <dbReference type="SAM" id="Coils"/>
    </source>
</evidence>
<protein>
    <submittedName>
        <fullName evidence="3">Uncharacterized protein</fullName>
    </submittedName>
</protein>
<reference evidence="3" key="1">
    <citation type="journal article" date="2021" name="PeerJ">
        <title>Extensive microbial diversity within the chicken gut microbiome revealed by metagenomics and culture.</title>
        <authorList>
            <person name="Gilroy R."/>
            <person name="Ravi A."/>
            <person name="Getino M."/>
            <person name="Pursley I."/>
            <person name="Horton D.L."/>
            <person name="Alikhan N.F."/>
            <person name="Baker D."/>
            <person name="Gharbi K."/>
            <person name="Hall N."/>
            <person name="Watson M."/>
            <person name="Adriaenssens E.M."/>
            <person name="Foster-Nyarko E."/>
            <person name="Jarju S."/>
            <person name="Secka A."/>
            <person name="Antonio M."/>
            <person name="Oren A."/>
            <person name="Chaudhuri R.R."/>
            <person name="La Ragione R."/>
            <person name="Hildebrand F."/>
            <person name="Pallen M.J."/>
        </authorList>
    </citation>
    <scope>NUCLEOTIDE SEQUENCE</scope>
    <source>
        <strain evidence="3">B3-3758</strain>
    </source>
</reference>
<dbReference type="AlphaFoldDB" id="A0A9E2NN29"/>
<feature type="compositionally biased region" description="Basic and acidic residues" evidence="2">
    <location>
        <begin position="244"/>
        <end position="253"/>
    </location>
</feature>
<evidence type="ECO:0000313" key="3">
    <source>
        <dbReference type="EMBL" id="MBU3813558.1"/>
    </source>
</evidence>
<feature type="compositionally biased region" description="Basic and acidic residues" evidence="2">
    <location>
        <begin position="1"/>
        <end position="33"/>
    </location>
</feature>
<keyword evidence="1" id="KW-0175">Coiled coil</keyword>
<dbReference type="EMBL" id="JAHLFO010000040">
    <property type="protein sequence ID" value="MBU3813558.1"/>
    <property type="molecule type" value="Genomic_DNA"/>
</dbReference>
<evidence type="ECO:0000313" key="4">
    <source>
        <dbReference type="Proteomes" id="UP000824236"/>
    </source>
</evidence>
<comment type="caution">
    <text evidence="3">The sequence shown here is derived from an EMBL/GenBank/DDBJ whole genome shotgun (WGS) entry which is preliminary data.</text>
</comment>
<dbReference type="Proteomes" id="UP000824236">
    <property type="component" value="Unassembled WGS sequence"/>
</dbReference>
<organism evidence="3 4">
    <name type="scientific">Candidatus Bacteroides intestinipullorum</name>
    <dbReference type="NCBI Taxonomy" id="2838471"/>
    <lineage>
        <taxon>Bacteria</taxon>
        <taxon>Pseudomonadati</taxon>
        <taxon>Bacteroidota</taxon>
        <taxon>Bacteroidia</taxon>
        <taxon>Bacteroidales</taxon>
        <taxon>Bacteroidaceae</taxon>
        <taxon>Bacteroides</taxon>
    </lineage>
</organism>
<evidence type="ECO:0000256" key="2">
    <source>
        <dbReference type="SAM" id="MobiDB-lite"/>
    </source>
</evidence>
<feature type="region of interest" description="Disordered" evidence="2">
    <location>
        <begin position="1"/>
        <end position="35"/>
    </location>
</feature>
<sequence>MEENKETQKIDNQQEKTRREQFMERFGQRHPDVDAGDEEAFYGVLGDEWDRMDRSDAAQRELGELLANDPRSAGFLMVMRKGGNPMEYLIEQYGDDFREALNDEAKAKEFAEAFSKYTEKQARNKELQAQAEANMQKMLDDLDAAKAEGKFTDEDADKAYSYLYGDGGLLDRIITNDINKDDWMMLMKAANYDLMQQDANARVAEARQEGEVAGRNANIDLNKRKRTKTSDMPSDISQSGRGGESGRREDPLLSRLDKIVGRRKSVWDD</sequence>
<feature type="region of interest" description="Disordered" evidence="2">
    <location>
        <begin position="205"/>
        <end position="253"/>
    </location>
</feature>